<feature type="coiled-coil region" evidence="1">
    <location>
        <begin position="744"/>
        <end position="771"/>
    </location>
</feature>
<name>A0A7M1RZP7_9CAUD</name>
<dbReference type="KEGG" id="vg:65130454"/>
<dbReference type="RefSeq" id="YP_010111996.1">
    <property type="nucleotide sequence ID" value="NC_055887.1"/>
</dbReference>
<dbReference type="GeneID" id="65130454"/>
<accession>A0A7M1RZP7</accession>
<keyword evidence="1" id="KW-0175">Coiled coil</keyword>
<organism evidence="3 4">
    <name type="scientific">uncultured phage cr271_1</name>
    <dbReference type="NCBI Taxonomy" id="2772078"/>
    <lineage>
        <taxon>Viruses</taxon>
        <taxon>Duplodnaviria</taxon>
        <taxon>Heunggongvirae</taxon>
        <taxon>Uroviricota</taxon>
        <taxon>Caudoviricetes</taxon>
        <taxon>Crassvirales</taxon>
        <taxon>Intestiviridae</taxon>
        <taxon>Obtuvirinae</taxon>
        <taxon>Hacihdavirus</taxon>
        <taxon>Hacihdavirus animalis</taxon>
    </lineage>
</organism>
<evidence type="ECO:0000256" key="2">
    <source>
        <dbReference type="SAM" id="MobiDB-lite"/>
    </source>
</evidence>
<sequence length="804" mass="93666">MLPNYQAYFPQQRVDGATKQKPEWYANCIDYVINAGLACNDRSKDETMLSIQRGMIPDDYYKKTLNPYNSTNEKYTRFPATMRNLDIMNDIIRRYVSEYFKGVHEFIVGANNPEIVLNKNAKLKEEIGKLAQQAFQAEFEKQYKAMVQKAQQQGQDPSTIDPQEAMPDPEQFVREFNEKYIDDESKQAQDVLDYIRAITEDNLIYLSAFFNYSALGECYSYADVRGNKFIKENVPVLEAYPVPNDKFFVEDYDMFARKMLLSYQQIMDMFDDNLTDKDRKFLETYYAKDNTTGPVTMLSYSQMFESYPDVCGKFGKEERELFKKDPVRVSEVNSNLYEVWHVVWRGEVKQGILTYINEIGMQTTRIVDEDYKLNKEAGDISIEWAYEPQVYEGYRIGHRYASIYPIKARPIAFNRGGKLPYNGIMEILPYMGKFSIIKLITPYQIMRNIFAYHREMVIAKNKMLILLLPESLIASNTEDKLYKMAADGVLLVDDDEDSNGVKMQQIRMLNASMGDYIRQITDLMEATKLEAREMVDMNMQRYGDIAQSAGAATTQEAITRSSMGMVILVQMFDEFRKHDYNRDLDYCKLAYIDGLDTSYWDALGQRRFISLDVNSFVASDYSTTVRNDQKELDKLQQLRQWAFSAAQNGDLDMALAAISGDNVTQIKATVEKFMEIKRQHEEQMQQMDQMLKQEELQNKIAEIQAKGEEDRKTEELKYYYEMQLKYVDVDMSLMGTASQDDGAKTRLQQIAEANKNQIEQQKLQLTRQQMQADLYNKAADRQVKREDMVSKEKIAKMNKNRYDK</sequence>
<reference evidence="3 4" key="1">
    <citation type="submission" date="2020-07" db="EMBL/GenBank/DDBJ databases">
        <title>Taxonomic proposal: Crassvirales, a new order of highly abundant and diverse bacterial viruses.</title>
        <authorList>
            <person name="Shkoporov A.N."/>
            <person name="Stockdale S.R."/>
            <person name="Guerin E."/>
            <person name="Ross R.P."/>
            <person name="Hill C."/>
        </authorList>
    </citation>
    <scope>NUCLEOTIDE SEQUENCE [LARGE SCALE GENOMIC DNA]</scope>
</reference>
<keyword evidence="4" id="KW-1185">Reference proteome</keyword>
<evidence type="ECO:0000313" key="3">
    <source>
        <dbReference type="EMBL" id="QOR59838.1"/>
    </source>
</evidence>
<dbReference type="Proteomes" id="UP000593898">
    <property type="component" value="Segment"/>
</dbReference>
<dbReference type="EMBL" id="MT774394">
    <property type="protein sequence ID" value="QOR59838.1"/>
    <property type="molecule type" value="Genomic_DNA"/>
</dbReference>
<protein>
    <submittedName>
        <fullName evidence="3">Portal protein</fullName>
    </submittedName>
</protein>
<feature type="coiled-coil region" evidence="1">
    <location>
        <begin position="670"/>
        <end position="713"/>
    </location>
</feature>
<proteinExistence type="predicted"/>
<evidence type="ECO:0000256" key="1">
    <source>
        <dbReference type="SAM" id="Coils"/>
    </source>
</evidence>
<evidence type="ECO:0000313" key="4">
    <source>
        <dbReference type="Proteomes" id="UP000593898"/>
    </source>
</evidence>
<feature type="region of interest" description="Disordered" evidence="2">
    <location>
        <begin position="781"/>
        <end position="804"/>
    </location>
</feature>